<accession>A0ABP8ZG21</accession>
<reference evidence="12" key="1">
    <citation type="journal article" date="2019" name="Int. J. Syst. Evol. Microbiol.">
        <title>The Global Catalogue of Microorganisms (GCM) 10K type strain sequencing project: providing services to taxonomists for standard genome sequencing and annotation.</title>
        <authorList>
            <consortium name="The Broad Institute Genomics Platform"/>
            <consortium name="The Broad Institute Genome Sequencing Center for Infectious Disease"/>
            <person name="Wu L."/>
            <person name="Ma J."/>
        </authorList>
    </citation>
    <scope>NUCLEOTIDE SEQUENCE [LARGE SCALE GENOMIC DNA]</scope>
    <source>
        <strain evidence="12">JCM 19015</strain>
    </source>
</reference>
<dbReference type="PANTHER" id="PTHR33908:SF3">
    <property type="entry name" value="UNDECAPRENYL PHOSPHATE-ALPHA-4-AMINO-4-DEOXY-L-ARABINOSE ARABINOSYL TRANSFERASE"/>
    <property type="match status" value="1"/>
</dbReference>
<evidence type="ECO:0000256" key="8">
    <source>
        <dbReference type="SAM" id="Phobius"/>
    </source>
</evidence>
<evidence type="ECO:0000259" key="10">
    <source>
        <dbReference type="Pfam" id="PF24878"/>
    </source>
</evidence>
<sequence>MTSTTTSPPARAARPARSGLGTRARTLPAALWRGRTTDAAWVRPAFLGLLALTALLYLWNLGENGWANAFYSAAVQAGASNWEAFLYGSSDAGNSITVDKPPASMWVMALSVRLLGLSSFSILLPEAVMGVLTVALVYAIVRRHLSPQAGLIAGAATALTPVATLMFRFNNPDALLVLLVTLATYLTMRGVEDGRVRWVLWAGVAIGFAFLTKQLQAFLVLPVLIGVYLYASPRRLGTRFLHLLGALGALVVSAGWWVALVTLVPASMRPYIGGSQSNSFLELTFGYNGLGRLTGNETGSVTGGRTTTTGGGMWGETGIGRLFSSEFGTQVAWLLPAALALLVVGVVVLRRRPRTDGARAVVLLLGGTLVVTAVALSFGAGIIHPYYSVALAPAIGGLVGAGAWLLWERRSAPWARIVAAVVVLGTTWWSVVLMSQASSFLPWLRVVVVMAGVLAAVTLLAAPHVRVFARIGAAAALTAALVAPLAWSVDTTLTAHTGSLPTAGPAVAAGFGGGARGGFGGGRPSFGRGGQGFQPPAGTGTQGGFGGRAPGATTGGTTQGFGGFTRGGGGAGLLGGDTAVASALVQALRSDASDYTWAAATVGSQNAATYQLASGQAVMPLGGFNGSDPSPTLAEFEQYVSEGRIHYFIGGGGTGRSNGGSSASSAIATWVESHFASTTIGGVTVYDLGSGSTTQGA</sequence>
<keyword evidence="7 8" id="KW-0472">Membrane</keyword>
<dbReference type="RefSeq" id="WP_345482241.1">
    <property type="nucleotide sequence ID" value="NZ_BAABLP010000009.1"/>
</dbReference>
<feature type="transmembrane region" description="Helical" evidence="8">
    <location>
        <begin position="114"/>
        <end position="141"/>
    </location>
</feature>
<evidence type="ECO:0000313" key="12">
    <source>
        <dbReference type="Proteomes" id="UP001500121"/>
    </source>
</evidence>
<protein>
    <recommendedName>
        <fullName evidence="13">Glycosyl transferase</fullName>
    </recommendedName>
</protein>
<feature type="transmembrane region" description="Helical" evidence="8">
    <location>
        <begin position="331"/>
        <end position="349"/>
    </location>
</feature>
<dbReference type="PANTHER" id="PTHR33908">
    <property type="entry name" value="MANNOSYLTRANSFERASE YKCB-RELATED"/>
    <property type="match status" value="1"/>
</dbReference>
<feature type="transmembrane region" description="Helical" evidence="8">
    <location>
        <begin position="174"/>
        <end position="192"/>
    </location>
</feature>
<evidence type="ECO:0000256" key="1">
    <source>
        <dbReference type="ARBA" id="ARBA00004651"/>
    </source>
</evidence>
<feature type="transmembrane region" description="Helical" evidence="8">
    <location>
        <begin position="198"/>
        <end position="231"/>
    </location>
</feature>
<organism evidence="11 12">
    <name type="scientific">Amnibacterium soli</name>
    <dbReference type="NCBI Taxonomy" id="1282736"/>
    <lineage>
        <taxon>Bacteria</taxon>
        <taxon>Bacillati</taxon>
        <taxon>Actinomycetota</taxon>
        <taxon>Actinomycetes</taxon>
        <taxon>Micrococcales</taxon>
        <taxon>Microbacteriaceae</taxon>
        <taxon>Amnibacterium</taxon>
    </lineage>
</organism>
<keyword evidence="2" id="KW-1003">Cell membrane</keyword>
<keyword evidence="5 8" id="KW-0812">Transmembrane</keyword>
<keyword evidence="6 8" id="KW-1133">Transmembrane helix</keyword>
<comment type="subcellular location">
    <subcellularLocation>
        <location evidence="1">Cell membrane</location>
        <topology evidence="1">Multi-pass membrane protein</topology>
    </subcellularLocation>
</comment>
<feature type="domain" description="Putative mannosyltransferase YkcA/B-like C-terminal" evidence="10">
    <location>
        <begin position="584"/>
        <end position="674"/>
    </location>
</feature>
<feature type="transmembrane region" description="Helical" evidence="8">
    <location>
        <begin position="389"/>
        <end position="407"/>
    </location>
</feature>
<keyword evidence="3" id="KW-0328">Glycosyltransferase</keyword>
<feature type="transmembrane region" description="Helical" evidence="8">
    <location>
        <begin position="440"/>
        <end position="460"/>
    </location>
</feature>
<evidence type="ECO:0000256" key="7">
    <source>
        <dbReference type="ARBA" id="ARBA00023136"/>
    </source>
</evidence>
<feature type="transmembrane region" description="Helical" evidence="8">
    <location>
        <begin position="41"/>
        <end position="59"/>
    </location>
</feature>
<dbReference type="InterPro" id="IPR050297">
    <property type="entry name" value="LipidA_mod_glycosyltrf_83"/>
</dbReference>
<dbReference type="Pfam" id="PF13231">
    <property type="entry name" value="PMT_2"/>
    <property type="match status" value="1"/>
</dbReference>
<evidence type="ECO:0000259" key="9">
    <source>
        <dbReference type="Pfam" id="PF13231"/>
    </source>
</evidence>
<feature type="transmembrane region" description="Helical" evidence="8">
    <location>
        <begin position="467"/>
        <end position="487"/>
    </location>
</feature>
<feature type="transmembrane region" description="Helical" evidence="8">
    <location>
        <begin position="147"/>
        <end position="167"/>
    </location>
</feature>
<dbReference type="InterPro" id="IPR038731">
    <property type="entry name" value="RgtA/B/C-like"/>
</dbReference>
<evidence type="ECO:0000256" key="4">
    <source>
        <dbReference type="ARBA" id="ARBA00022679"/>
    </source>
</evidence>
<keyword evidence="4" id="KW-0808">Transferase</keyword>
<feature type="transmembrane region" description="Helical" evidence="8">
    <location>
        <begin position="414"/>
        <end position="434"/>
    </location>
</feature>
<feature type="transmembrane region" description="Helical" evidence="8">
    <location>
        <begin position="243"/>
        <end position="264"/>
    </location>
</feature>
<feature type="transmembrane region" description="Helical" evidence="8">
    <location>
        <begin position="361"/>
        <end position="383"/>
    </location>
</feature>
<proteinExistence type="predicted"/>
<gene>
    <name evidence="11" type="ORF">GCM10025783_30840</name>
</gene>
<evidence type="ECO:0008006" key="13">
    <source>
        <dbReference type="Google" id="ProtNLM"/>
    </source>
</evidence>
<evidence type="ECO:0000256" key="3">
    <source>
        <dbReference type="ARBA" id="ARBA00022676"/>
    </source>
</evidence>
<keyword evidence="12" id="KW-1185">Reference proteome</keyword>
<evidence type="ECO:0000256" key="2">
    <source>
        <dbReference type="ARBA" id="ARBA00022475"/>
    </source>
</evidence>
<evidence type="ECO:0000313" key="11">
    <source>
        <dbReference type="EMBL" id="GAA4755517.1"/>
    </source>
</evidence>
<evidence type="ECO:0000256" key="6">
    <source>
        <dbReference type="ARBA" id="ARBA00022989"/>
    </source>
</evidence>
<dbReference type="EMBL" id="BAABLP010000009">
    <property type="protein sequence ID" value="GAA4755517.1"/>
    <property type="molecule type" value="Genomic_DNA"/>
</dbReference>
<evidence type="ECO:0000256" key="5">
    <source>
        <dbReference type="ARBA" id="ARBA00022692"/>
    </source>
</evidence>
<dbReference type="Pfam" id="PF24878">
    <property type="entry name" value="YkcB_C"/>
    <property type="match status" value="1"/>
</dbReference>
<name>A0ABP8ZG21_9MICO</name>
<comment type="caution">
    <text evidence="11">The sequence shown here is derived from an EMBL/GenBank/DDBJ whole genome shotgun (WGS) entry which is preliminary data.</text>
</comment>
<dbReference type="Proteomes" id="UP001500121">
    <property type="component" value="Unassembled WGS sequence"/>
</dbReference>
<feature type="domain" description="Glycosyltransferase RgtA/B/C/D-like" evidence="9">
    <location>
        <begin position="99"/>
        <end position="256"/>
    </location>
</feature>
<dbReference type="InterPro" id="IPR056785">
    <property type="entry name" value="YkcA/B-like_C"/>
</dbReference>